<dbReference type="Proteomes" id="UP001175228">
    <property type="component" value="Unassembled WGS sequence"/>
</dbReference>
<comment type="caution">
    <text evidence="1">The sequence shown here is derived from an EMBL/GenBank/DDBJ whole genome shotgun (WGS) entry which is preliminary data.</text>
</comment>
<organism evidence="1 2">
    <name type="scientific">Armillaria luteobubalina</name>
    <dbReference type="NCBI Taxonomy" id="153913"/>
    <lineage>
        <taxon>Eukaryota</taxon>
        <taxon>Fungi</taxon>
        <taxon>Dikarya</taxon>
        <taxon>Basidiomycota</taxon>
        <taxon>Agaricomycotina</taxon>
        <taxon>Agaricomycetes</taxon>
        <taxon>Agaricomycetidae</taxon>
        <taxon>Agaricales</taxon>
        <taxon>Marasmiineae</taxon>
        <taxon>Physalacriaceae</taxon>
        <taxon>Armillaria</taxon>
    </lineage>
</organism>
<proteinExistence type="predicted"/>
<name>A0AA39ULJ2_9AGAR</name>
<reference evidence="1" key="1">
    <citation type="submission" date="2023-06" db="EMBL/GenBank/DDBJ databases">
        <authorList>
            <consortium name="Lawrence Berkeley National Laboratory"/>
            <person name="Ahrendt S."/>
            <person name="Sahu N."/>
            <person name="Indic B."/>
            <person name="Wong-Bajracharya J."/>
            <person name="Merenyi Z."/>
            <person name="Ke H.-M."/>
            <person name="Monk M."/>
            <person name="Kocsube S."/>
            <person name="Drula E."/>
            <person name="Lipzen A."/>
            <person name="Balint B."/>
            <person name="Henrissat B."/>
            <person name="Andreopoulos B."/>
            <person name="Martin F.M."/>
            <person name="Harder C.B."/>
            <person name="Rigling D."/>
            <person name="Ford K.L."/>
            <person name="Foster G.D."/>
            <person name="Pangilinan J."/>
            <person name="Papanicolaou A."/>
            <person name="Barry K."/>
            <person name="LaButti K."/>
            <person name="Viragh M."/>
            <person name="Koriabine M."/>
            <person name="Yan M."/>
            <person name="Riley R."/>
            <person name="Champramary S."/>
            <person name="Plett K.L."/>
            <person name="Tsai I.J."/>
            <person name="Slot J."/>
            <person name="Sipos G."/>
            <person name="Plett J."/>
            <person name="Nagy L.G."/>
            <person name="Grigoriev I.V."/>
        </authorList>
    </citation>
    <scope>NUCLEOTIDE SEQUENCE</scope>
    <source>
        <strain evidence="1">HWK02</strain>
    </source>
</reference>
<keyword evidence="2" id="KW-1185">Reference proteome</keyword>
<dbReference type="Gene3D" id="1.10.10.2360">
    <property type="match status" value="1"/>
</dbReference>
<protein>
    <submittedName>
        <fullName evidence="1">Uncharacterized protein</fullName>
    </submittedName>
</protein>
<evidence type="ECO:0000313" key="1">
    <source>
        <dbReference type="EMBL" id="KAK0494322.1"/>
    </source>
</evidence>
<accession>A0AA39ULJ2</accession>
<dbReference type="AlphaFoldDB" id="A0AA39ULJ2"/>
<dbReference type="EMBL" id="JAUEPU010000021">
    <property type="protein sequence ID" value="KAK0494322.1"/>
    <property type="molecule type" value="Genomic_DNA"/>
</dbReference>
<sequence length="244" mass="26564">MDADTDIYMCIAVAIQDGPQGKSFEEVRIDDYLKAYSATGKPPAPCPQIPTAPHERATLGLLPLFEPQRLPKQKPAELPDFHVWEQTRVSDENFQSIVAATRYVGYSPEELRCQAYEKGNKVLPPSMASAFSFSSASPTSTMPSMQSTLPPIPSSLLSIQGLPPIQSTLPLIQNTVPHIQNALVPDANGEILVSMTAQNTYAQHSFEELRVAYLLAGKEMTSAEIINASAAPVVPTTRPAIRLF</sequence>
<evidence type="ECO:0000313" key="2">
    <source>
        <dbReference type="Proteomes" id="UP001175228"/>
    </source>
</evidence>
<gene>
    <name evidence="1" type="ORF">EDD18DRAFT_366800</name>
</gene>